<protein>
    <submittedName>
        <fullName evidence="4">Spore germination protein KA</fullName>
    </submittedName>
</protein>
<feature type="transmembrane region" description="Helical" evidence="3">
    <location>
        <begin position="397"/>
        <end position="419"/>
    </location>
</feature>
<evidence type="ECO:0000256" key="2">
    <source>
        <dbReference type="ARBA" id="ARBA00023136"/>
    </source>
</evidence>
<keyword evidence="3" id="KW-0812">Transmembrane</keyword>
<evidence type="ECO:0000313" key="4">
    <source>
        <dbReference type="EMBL" id="MBB3155317.1"/>
    </source>
</evidence>
<feature type="transmembrane region" description="Helical" evidence="3">
    <location>
        <begin position="371"/>
        <end position="391"/>
    </location>
</feature>
<organism evidence="4 5">
    <name type="scientific">Paenibacillus endophyticus</name>
    <dbReference type="NCBI Taxonomy" id="1294268"/>
    <lineage>
        <taxon>Bacteria</taxon>
        <taxon>Bacillati</taxon>
        <taxon>Bacillota</taxon>
        <taxon>Bacilli</taxon>
        <taxon>Bacillales</taxon>
        <taxon>Paenibacillaceae</taxon>
        <taxon>Paenibacillus</taxon>
    </lineage>
</organism>
<keyword evidence="5" id="KW-1185">Reference proteome</keyword>
<gene>
    <name evidence="4" type="ORF">FHS16_005425</name>
</gene>
<name>A0A7W5CCY5_9BACL</name>
<sequence>MNEIDHALPNDSYSSTIQSLGHLRAHLKLVFGNTDDLAVTAVRVGEQKGLLCYLETMTNVPFMMDNIVKPLSHFSVNDPNGSADALLEEMNEKYYGGLSGTYIRDLKEFTQKLAVGQAGLAVEGASFTLMLDVKQLDVRSVAEPTTQTVVRGPKDGFTESADTNMSLIRRRLVNEKLRFEKYTVGNQSQTSVYLAYIDGALDVELLRRIRARLQTSLTSSVLDSGNIEELLRPRELSLFPTVYNSERPDAVCAAIMEAKVAIIVNGSPFVLVVPAVMNDFFKSPEDHYQWFAFGTLTRVLRYLAFFFSLFVPSLYVAVTTFHAELVPTVLLISILAQREGIPFPAVIEILLMEITFEILREAGTRMPRVVGPAISIVGALVLGEAAVQAGIVSNINVIVVALTAISGFVAPIFTFGANVRLLRFGFIFLAAVLGFYGIILGSAFLLIHLVRLHSYGVSYLSPFIPFRIRAQKDGILIFQTPLPNDEGGGNGSHE</sequence>
<evidence type="ECO:0000313" key="5">
    <source>
        <dbReference type="Proteomes" id="UP000518605"/>
    </source>
</evidence>
<comment type="similarity">
    <text evidence="1">Belongs to the GerABKA family.</text>
</comment>
<keyword evidence="2 3" id="KW-0472">Membrane</keyword>
<comment type="caution">
    <text evidence="4">The sequence shown here is derived from an EMBL/GenBank/DDBJ whole genome shotgun (WGS) entry which is preliminary data.</text>
</comment>
<dbReference type="PIRSF" id="PIRSF005690">
    <property type="entry name" value="GerBA"/>
    <property type="match status" value="1"/>
</dbReference>
<dbReference type="InterPro" id="IPR004995">
    <property type="entry name" value="Spore_Ger"/>
</dbReference>
<dbReference type="PANTHER" id="PTHR22550:SF5">
    <property type="entry name" value="LEUCINE ZIPPER PROTEIN 4"/>
    <property type="match status" value="1"/>
</dbReference>
<evidence type="ECO:0000256" key="1">
    <source>
        <dbReference type="ARBA" id="ARBA00005278"/>
    </source>
</evidence>
<accession>A0A7W5CCY5</accession>
<dbReference type="EMBL" id="JACHXW010000023">
    <property type="protein sequence ID" value="MBB3155317.1"/>
    <property type="molecule type" value="Genomic_DNA"/>
</dbReference>
<reference evidence="4 5" key="1">
    <citation type="submission" date="2020-08" db="EMBL/GenBank/DDBJ databases">
        <title>Genomic Encyclopedia of Type Strains, Phase III (KMG-III): the genomes of soil and plant-associated and newly described type strains.</title>
        <authorList>
            <person name="Whitman W."/>
        </authorList>
    </citation>
    <scope>NUCLEOTIDE SEQUENCE [LARGE SCALE GENOMIC DNA]</scope>
    <source>
        <strain evidence="4 5">CECT 8234</strain>
    </source>
</reference>
<dbReference type="InterPro" id="IPR050768">
    <property type="entry name" value="UPF0353/GerABKA_families"/>
</dbReference>
<evidence type="ECO:0000256" key="3">
    <source>
        <dbReference type="SAM" id="Phobius"/>
    </source>
</evidence>
<dbReference type="Proteomes" id="UP000518605">
    <property type="component" value="Unassembled WGS sequence"/>
</dbReference>
<keyword evidence="3" id="KW-1133">Transmembrane helix</keyword>
<dbReference type="GO" id="GO:0009847">
    <property type="term" value="P:spore germination"/>
    <property type="evidence" value="ECO:0007669"/>
    <property type="project" value="InterPro"/>
</dbReference>
<dbReference type="RefSeq" id="WP_183569886.1">
    <property type="nucleotide sequence ID" value="NZ_CBCSLB010000021.1"/>
</dbReference>
<feature type="transmembrane region" description="Helical" evidence="3">
    <location>
        <begin position="302"/>
        <end position="321"/>
    </location>
</feature>
<feature type="transmembrane region" description="Helical" evidence="3">
    <location>
        <begin position="426"/>
        <end position="450"/>
    </location>
</feature>
<proteinExistence type="inferred from homology"/>
<dbReference type="GO" id="GO:0016020">
    <property type="term" value="C:membrane"/>
    <property type="evidence" value="ECO:0007669"/>
    <property type="project" value="InterPro"/>
</dbReference>
<dbReference type="PANTHER" id="PTHR22550">
    <property type="entry name" value="SPORE GERMINATION PROTEIN"/>
    <property type="match status" value="1"/>
</dbReference>
<dbReference type="AlphaFoldDB" id="A0A7W5CCY5"/>
<dbReference type="Pfam" id="PF03323">
    <property type="entry name" value="GerA"/>
    <property type="match status" value="1"/>
</dbReference>